<dbReference type="GO" id="GO:0005634">
    <property type="term" value="C:nucleus"/>
    <property type="evidence" value="ECO:0007669"/>
    <property type="project" value="TreeGrafter"/>
</dbReference>
<keyword evidence="1" id="KW-0694">RNA-binding</keyword>
<organism evidence="2">
    <name type="scientific">Lygus hesperus</name>
    <name type="common">Western plant bug</name>
    <dbReference type="NCBI Taxonomy" id="30085"/>
    <lineage>
        <taxon>Eukaryota</taxon>
        <taxon>Metazoa</taxon>
        <taxon>Ecdysozoa</taxon>
        <taxon>Arthropoda</taxon>
        <taxon>Hexapoda</taxon>
        <taxon>Insecta</taxon>
        <taxon>Pterygota</taxon>
        <taxon>Neoptera</taxon>
        <taxon>Paraneoptera</taxon>
        <taxon>Hemiptera</taxon>
        <taxon>Heteroptera</taxon>
        <taxon>Panheteroptera</taxon>
        <taxon>Cimicomorpha</taxon>
        <taxon>Miridae</taxon>
        <taxon>Mirini</taxon>
        <taxon>Lygus</taxon>
    </lineage>
</organism>
<dbReference type="GO" id="GO:0003723">
    <property type="term" value="F:RNA binding"/>
    <property type="evidence" value="ECO:0007669"/>
    <property type="project" value="UniProtKB-KW"/>
</dbReference>
<name>A0A146KYQ5_LYGHE</name>
<dbReference type="PANTHER" id="PTHR12826">
    <property type="entry name" value="RIBONUCLEASE Y"/>
    <property type="match status" value="1"/>
</dbReference>
<evidence type="ECO:0000256" key="1">
    <source>
        <dbReference type="ARBA" id="ARBA00022884"/>
    </source>
</evidence>
<dbReference type="AlphaFoldDB" id="A0A146KYQ5"/>
<accession>A0A146KYQ5</accession>
<dbReference type="PANTHER" id="PTHR12826:SF13">
    <property type="entry name" value="RNA-BINDING PROTEIN PNO1"/>
    <property type="match status" value="1"/>
</dbReference>
<sequence>SKKAKMKDVGTCEPVDNHVENLHTTATGEQTMDDAATFPELQLADINGVGKEFRYVSVPPHRLKTIQSQWLQIYDSIVKHMKLNIRYNTKRMRIELQSTKFTTNVSALQKSIDFCRAICLGFDVKDAVAILRLDDIYIDSFDIKEIRT</sequence>
<reference evidence="2" key="1">
    <citation type="journal article" date="2016" name="Gigascience">
        <title>De novo construction of an expanded transcriptome assembly for the western tarnished plant bug, Lygus hesperus.</title>
        <authorList>
            <person name="Tassone E.E."/>
            <person name="Geib S.M."/>
            <person name="Hall B."/>
            <person name="Fabrick J.A."/>
            <person name="Brent C.S."/>
            <person name="Hull J.J."/>
        </authorList>
    </citation>
    <scope>NUCLEOTIDE SEQUENCE</scope>
</reference>
<gene>
    <name evidence="2" type="primary">PNO1</name>
    <name evidence="2" type="ORF">g.10294</name>
</gene>
<protein>
    <submittedName>
        <fullName evidence="2">Pre-rRNA-processing protein PNO1</fullName>
    </submittedName>
</protein>
<evidence type="ECO:0000313" key="2">
    <source>
        <dbReference type="EMBL" id="JAQ00162.1"/>
    </source>
</evidence>
<proteinExistence type="predicted"/>
<dbReference type="EMBL" id="GDHC01018467">
    <property type="protein sequence ID" value="JAQ00162.1"/>
    <property type="molecule type" value="Transcribed_RNA"/>
</dbReference>
<feature type="non-terminal residue" evidence="2">
    <location>
        <position position="1"/>
    </location>
</feature>